<dbReference type="GeneID" id="71993361"/>
<evidence type="ECO:0000313" key="2">
    <source>
        <dbReference type="EMBL" id="UJO24344.1"/>
    </source>
</evidence>
<accession>A0A9Q8PKJ8</accession>
<proteinExistence type="predicted"/>
<dbReference type="KEGG" id="ffu:CLAFUR5_13483"/>
<evidence type="ECO:0000259" key="1">
    <source>
        <dbReference type="Pfam" id="PF20150"/>
    </source>
</evidence>
<dbReference type="RefSeq" id="XP_047768710.1">
    <property type="nucleotide sequence ID" value="XM_047912631.1"/>
</dbReference>
<organism evidence="2 3">
    <name type="scientific">Passalora fulva</name>
    <name type="common">Tomato leaf mold</name>
    <name type="synonym">Cladosporium fulvum</name>
    <dbReference type="NCBI Taxonomy" id="5499"/>
    <lineage>
        <taxon>Eukaryota</taxon>
        <taxon>Fungi</taxon>
        <taxon>Dikarya</taxon>
        <taxon>Ascomycota</taxon>
        <taxon>Pezizomycotina</taxon>
        <taxon>Dothideomycetes</taxon>
        <taxon>Dothideomycetidae</taxon>
        <taxon>Mycosphaerellales</taxon>
        <taxon>Mycosphaerellaceae</taxon>
        <taxon>Fulvia</taxon>
    </lineage>
</organism>
<feature type="domain" description="2EXR" evidence="1">
    <location>
        <begin position="118"/>
        <end position="204"/>
    </location>
</feature>
<keyword evidence="3" id="KW-1185">Reference proteome</keyword>
<dbReference type="InterPro" id="IPR045518">
    <property type="entry name" value="2EXR"/>
</dbReference>
<dbReference type="AlphaFoldDB" id="A0A9Q8PKJ8"/>
<dbReference type="Pfam" id="PF20150">
    <property type="entry name" value="2EXR"/>
    <property type="match status" value="1"/>
</dbReference>
<protein>
    <recommendedName>
        <fullName evidence="1">2EXR domain-containing protein</fullName>
    </recommendedName>
</protein>
<reference evidence="2" key="2">
    <citation type="journal article" date="2022" name="Microb. Genom.">
        <title>A chromosome-scale genome assembly of the tomato pathogen Cladosporium fulvum reveals a compartmentalized genome architecture and the presence of a dispensable chromosome.</title>
        <authorList>
            <person name="Zaccaron A.Z."/>
            <person name="Chen L.H."/>
            <person name="Samaras A."/>
            <person name="Stergiopoulos I."/>
        </authorList>
    </citation>
    <scope>NUCLEOTIDE SEQUENCE</scope>
    <source>
        <strain evidence="2">Race5_Kim</strain>
    </source>
</reference>
<name>A0A9Q8PKJ8_PASFU</name>
<dbReference type="OrthoDB" id="62952at2759"/>
<reference evidence="2" key="1">
    <citation type="submission" date="2021-12" db="EMBL/GenBank/DDBJ databases">
        <authorList>
            <person name="Zaccaron A."/>
            <person name="Stergiopoulos I."/>
        </authorList>
    </citation>
    <scope>NUCLEOTIDE SEQUENCE</scope>
    <source>
        <strain evidence="2">Race5_Kim</strain>
    </source>
</reference>
<sequence>MLYEIELPLRDGGWFFHWRLDAPQASVEVWAAVERIREEVELHLEAMNKRENMEIDRWDVEAFRLIFERGLIEVLDLEKRPIQELRTISTYRGIIIAKGSNKVHLIETLEKADDERTFHKFLDLPAELRVRIYDYHLDTFRNLIDSKLPPAPFDFRAYWDKSSSVARAQREVDRTHDLPLGMPQPSITKVCQLVRQESLPRFYLVHRMRIEFDNKRQWVRWGTAAHPTLHSDYMSQLARSITNHPKLLSEYKKFLVRANLTATNGMTQVEAHLEIDLPPRKGAIVSRQKYDTTGRAVGSFEIPIEDMKTQVDTLMGKIAKREELELRLEDLQALRVIFDNGARRLVVP</sequence>
<gene>
    <name evidence="2" type="ORF">CLAFUR5_13483</name>
</gene>
<dbReference type="EMBL" id="CP090174">
    <property type="protein sequence ID" value="UJO24344.1"/>
    <property type="molecule type" value="Genomic_DNA"/>
</dbReference>
<dbReference type="Proteomes" id="UP000756132">
    <property type="component" value="Chromosome 12"/>
</dbReference>
<evidence type="ECO:0000313" key="3">
    <source>
        <dbReference type="Proteomes" id="UP000756132"/>
    </source>
</evidence>